<dbReference type="GO" id="GO:0071555">
    <property type="term" value="P:cell wall organization"/>
    <property type="evidence" value="ECO:0007669"/>
    <property type="project" value="UniProtKB-KW"/>
</dbReference>
<dbReference type="NCBIfam" id="TIGR00413">
    <property type="entry name" value="rlpA"/>
    <property type="match status" value="1"/>
</dbReference>
<keyword evidence="3" id="KW-1003">Cell membrane</keyword>
<protein>
    <recommendedName>
        <fullName evidence="3">Probable endolytic peptidoglycan transglycosylase RlpA</fullName>
        <ecNumber evidence="3">4.2.2.-</ecNumber>
    </recommendedName>
</protein>
<comment type="function">
    <text evidence="3">Lytic transglycosylase with a strong preference for naked glycan strands that lack stem peptides.</text>
</comment>
<comment type="similarity">
    <text evidence="3 4">Belongs to the RlpA family.</text>
</comment>
<dbReference type="InterPro" id="IPR012997">
    <property type="entry name" value="RplA"/>
</dbReference>
<dbReference type="HAMAP" id="MF_02071">
    <property type="entry name" value="RlpA"/>
    <property type="match status" value="1"/>
</dbReference>
<organism evidence="6 7">
    <name type="scientific">Persephonella hydrogeniphila</name>
    <dbReference type="NCBI Taxonomy" id="198703"/>
    <lineage>
        <taxon>Bacteria</taxon>
        <taxon>Pseudomonadati</taxon>
        <taxon>Aquificota</taxon>
        <taxon>Aquificia</taxon>
        <taxon>Aquificales</taxon>
        <taxon>Hydrogenothermaceae</taxon>
        <taxon>Persephonella</taxon>
    </lineage>
</organism>
<dbReference type="EC" id="4.2.2.-" evidence="3"/>
<dbReference type="InterPro" id="IPR036908">
    <property type="entry name" value="RlpA-like_sf"/>
</dbReference>
<keyword evidence="3 6" id="KW-0449">Lipoprotein</keyword>
<gene>
    <name evidence="3" type="primary">rlpA</name>
    <name evidence="6" type="ORF">SAMN06265182_2042</name>
</gene>
<feature type="domain" description="RlpA-like protein double-psi beta-barrel" evidence="5">
    <location>
        <begin position="30"/>
        <end position="116"/>
    </location>
</feature>
<dbReference type="GO" id="GO:0005886">
    <property type="term" value="C:plasma membrane"/>
    <property type="evidence" value="ECO:0007669"/>
    <property type="project" value="UniProtKB-SubCell"/>
</dbReference>
<evidence type="ECO:0000256" key="2">
    <source>
        <dbReference type="ARBA" id="ARBA00023316"/>
    </source>
</evidence>
<sequence>MRFIVVLICFSVFFSCAHKNSVKRCPEVIKGYASYYGKKYHRRKTASGEIYNMYDYTAAHRFLPFGSIIVVKNLKNGKKVKVRINDRGPFVRGRVLDLSYVAAKKLGMIRDGIVPVIATVIRCGN</sequence>
<keyword evidence="1 3" id="KW-0456">Lyase</keyword>
<dbReference type="Gene3D" id="2.40.40.10">
    <property type="entry name" value="RlpA-like domain"/>
    <property type="match status" value="1"/>
</dbReference>
<dbReference type="EMBL" id="OBEI01000014">
    <property type="protein sequence ID" value="SNZ11352.1"/>
    <property type="molecule type" value="Genomic_DNA"/>
</dbReference>
<dbReference type="Pfam" id="PF03330">
    <property type="entry name" value="DPBB_1"/>
    <property type="match status" value="1"/>
</dbReference>
<dbReference type="PANTHER" id="PTHR34183">
    <property type="entry name" value="ENDOLYTIC PEPTIDOGLYCAN TRANSGLYCOSYLASE RLPA"/>
    <property type="match status" value="1"/>
</dbReference>
<reference evidence="7" key="1">
    <citation type="submission" date="2017-09" db="EMBL/GenBank/DDBJ databases">
        <authorList>
            <person name="Varghese N."/>
            <person name="Submissions S."/>
        </authorList>
    </citation>
    <scope>NUCLEOTIDE SEQUENCE [LARGE SCALE GENOMIC DNA]</scope>
    <source>
        <strain evidence="7">DSM 15103</strain>
    </source>
</reference>
<dbReference type="RefSeq" id="WP_097001182.1">
    <property type="nucleotide sequence ID" value="NZ_OBEI01000014.1"/>
</dbReference>
<evidence type="ECO:0000313" key="6">
    <source>
        <dbReference type="EMBL" id="SNZ11352.1"/>
    </source>
</evidence>
<accession>A0A285NPB2</accession>
<dbReference type="AlphaFoldDB" id="A0A285NPB2"/>
<comment type="subcellular location">
    <subcellularLocation>
        <location evidence="3">Cell membrane</location>
        <topology evidence="3">Lipid-anchor</topology>
    </subcellularLocation>
</comment>
<proteinExistence type="inferred from homology"/>
<evidence type="ECO:0000256" key="3">
    <source>
        <dbReference type="HAMAP-Rule" id="MF_02071"/>
    </source>
</evidence>
<evidence type="ECO:0000313" key="7">
    <source>
        <dbReference type="Proteomes" id="UP000219036"/>
    </source>
</evidence>
<dbReference type="InterPro" id="IPR034718">
    <property type="entry name" value="RlpA"/>
</dbReference>
<keyword evidence="7" id="KW-1185">Reference proteome</keyword>
<dbReference type="OrthoDB" id="9779128at2"/>
<name>A0A285NPB2_9AQUI</name>
<dbReference type="GO" id="GO:0008932">
    <property type="term" value="F:lytic endotransglycosylase activity"/>
    <property type="evidence" value="ECO:0007669"/>
    <property type="project" value="UniProtKB-UniRule"/>
</dbReference>
<dbReference type="GO" id="GO:0000270">
    <property type="term" value="P:peptidoglycan metabolic process"/>
    <property type="evidence" value="ECO:0007669"/>
    <property type="project" value="UniProtKB-UniRule"/>
</dbReference>
<dbReference type="InterPro" id="IPR009009">
    <property type="entry name" value="RlpA-like_DPBB"/>
</dbReference>
<dbReference type="SUPFAM" id="SSF50685">
    <property type="entry name" value="Barwin-like endoglucanases"/>
    <property type="match status" value="1"/>
</dbReference>
<dbReference type="PROSITE" id="PS51257">
    <property type="entry name" value="PROKAR_LIPOPROTEIN"/>
    <property type="match status" value="1"/>
</dbReference>
<evidence type="ECO:0000256" key="4">
    <source>
        <dbReference type="RuleBase" id="RU003495"/>
    </source>
</evidence>
<keyword evidence="2 3" id="KW-0961">Cell wall biogenesis/degradation</keyword>
<dbReference type="CDD" id="cd22268">
    <property type="entry name" value="DPBB_RlpA-like"/>
    <property type="match status" value="1"/>
</dbReference>
<keyword evidence="3" id="KW-0472">Membrane</keyword>
<dbReference type="PANTHER" id="PTHR34183:SF1">
    <property type="entry name" value="ENDOLYTIC PEPTIDOGLYCAN TRANSGLYCOSYLASE RLPA"/>
    <property type="match status" value="1"/>
</dbReference>
<dbReference type="Proteomes" id="UP000219036">
    <property type="component" value="Unassembled WGS sequence"/>
</dbReference>
<keyword evidence="3" id="KW-0564">Palmitate</keyword>
<evidence type="ECO:0000259" key="5">
    <source>
        <dbReference type="Pfam" id="PF03330"/>
    </source>
</evidence>
<evidence type="ECO:0000256" key="1">
    <source>
        <dbReference type="ARBA" id="ARBA00023239"/>
    </source>
</evidence>